<dbReference type="GO" id="GO:0003735">
    <property type="term" value="F:structural constituent of ribosome"/>
    <property type="evidence" value="ECO:0007669"/>
    <property type="project" value="UniProtKB-UniRule"/>
</dbReference>
<dbReference type="AlphaFoldDB" id="A0A1F6G6E4"/>
<keyword evidence="6 8" id="KW-0687">Ribonucleoprotein</keyword>
<dbReference type="HAMAP" id="MF_01307_B">
    <property type="entry name" value="Ribosomal_uS5_B"/>
    <property type="match status" value="1"/>
</dbReference>
<dbReference type="PANTHER" id="PTHR48277">
    <property type="entry name" value="MITOCHONDRIAL RIBOSOMAL PROTEIN S5"/>
    <property type="match status" value="1"/>
</dbReference>
<evidence type="ECO:0000256" key="1">
    <source>
        <dbReference type="ARBA" id="ARBA00003093"/>
    </source>
</evidence>
<evidence type="ECO:0000256" key="8">
    <source>
        <dbReference type="HAMAP-Rule" id="MF_01307"/>
    </source>
</evidence>
<dbReference type="Pfam" id="PF03719">
    <property type="entry name" value="Ribosomal_S5_C"/>
    <property type="match status" value="1"/>
</dbReference>
<dbReference type="Gene3D" id="3.30.160.20">
    <property type="match status" value="1"/>
</dbReference>
<dbReference type="InterPro" id="IPR013810">
    <property type="entry name" value="Ribosomal_uS5_N"/>
</dbReference>
<dbReference type="GO" id="GO:0015935">
    <property type="term" value="C:small ribosomal subunit"/>
    <property type="evidence" value="ECO:0007669"/>
    <property type="project" value="InterPro"/>
</dbReference>
<reference evidence="11 12" key="1">
    <citation type="journal article" date="2016" name="Nat. Commun.">
        <title>Thousands of microbial genomes shed light on interconnected biogeochemical processes in an aquifer system.</title>
        <authorList>
            <person name="Anantharaman K."/>
            <person name="Brown C.T."/>
            <person name="Hug L.A."/>
            <person name="Sharon I."/>
            <person name="Castelle C.J."/>
            <person name="Probst A.J."/>
            <person name="Thomas B.C."/>
            <person name="Singh A."/>
            <person name="Wilkins M.J."/>
            <person name="Karaoz U."/>
            <person name="Brodie E.L."/>
            <person name="Williams K.H."/>
            <person name="Hubbard S.S."/>
            <person name="Banfield J.F."/>
        </authorList>
    </citation>
    <scope>NUCLEOTIDE SEQUENCE [LARGE SCALE GENOMIC DNA]</scope>
</reference>
<dbReference type="GO" id="GO:0005737">
    <property type="term" value="C:cytoplasm"/>
    <property type="evidence" value="ECO:0007669"/>
    <property type="project" value="UniProtKB-ARBA"/>
</dbReference>
<feature type="domain" description="S5 DRBM" evidence="10">
    <location>
        <begin position="11"/>
        <end position="74"/>
    </location>
</feature>
<evidence type="ECO:0000259" key="10">
    <source>
        <dbReference type="PROSITE" id="PS50881"/>
    </source>
</evidence>
<keyword evidence="5 8" id="KW-0689">Ribosomal protein</keyword>
<dbReference type="Proteomes" id="UP000178449">
    <property type="component" value="Unassembled WGS sequence"/>
</dbReference>
<dbReference type="PANTHER" id="PTHR48277:SF1">
    <property type="entry name" value="MITOCHONDRIAL RIBOSOMAL PROTEIN S5"/>
    <property type="match status" value="1"/>
</dbReference>
<dbReference type="SUPFAM" id="SSF54211">
    <property type="entry name" value="Ribosomal protein S5 domain 2-like"/>
    <property type="match status" value="1"/>
</dbReference>
<dbReference type="InterPro" id="IPR014721">
    <property type="entry name" value="Ribsml_uS5_D2-typ_fold_subgr"/>
</dbReference>
<dbReference type="STRING" id="1817772.A2527_11200"/>
<evidence type="ECO:0000256" key="9">
    <source>
        <dbReference type="RuleBase" id="RU003823"/>
    </source>
</evidence>
<keyword evidence="3 8" id="KW-0699">rRNA-binding</keyword>
<dbReference type="InterPro" id="IPR005324">
    <property type="entry name" value="Ribosomal_uS5_C"/>
</dbReference>
<dbReference type="Gene3D" id="3.30.230.10">
    <property type="match status" value="1"/>
</dbReference>
<dbReference type="GO" id="GO:0006412">
    <property type="term" value="P:translation"/>
    <property type="evidence" value="ECO:0007669"/>
    <property type="project" value="UniProtKB-UniRule"/>
</dbReference>
<comment type="similarity">
    <text evidence="2 8 9">Belongs to the universal ribosomal protein uS5 family.</text>
</comment>
<evidence type="ECO:0000313" key="11">
    <source>
        <dbReference type="EMBL" id="OGG93682.1"/>
    </source>
</evidence>
<accession>A0A1F6G6E4</accession>
<dbReference type="FunFam" id="3.30.160.20:FF:000001">
    <property type="entry name" value="30S ribosomal protein S5"/>
    <property type="match status" value="1"/>
</dbReference>
<name>A0A1F6G6E4_9PROT</name>
<evidence type="ECO:0000256" key="4">
    <source>
        <dbReference type="ARBA" id="ARBA00022884"/>
    </source>
</evidence>
<sequence length="169" mass="18105">MTLAEKEKSELIEKVIEVKRVSKVVKGGRRFSFSALVVVGDGQGQVGLGLGKANEVIEAVRKATEQAKKTMHGYPLYKSTIPHQVTGHHGASRVLMQPSPPGSGIISAGPVRAVVEAMGIHDINVKALGSRNAHNLVRSAIDGLSQLVSFSDVARRRGKKTEEVSTLEF</sequence>
<comment type="domain">
    <text evidence="8">The N-terminal domain interacts with the head of the 30S subunit; the C-terminal domain interacts with the body and contacts protein S4. The interaction surface between S4 and S5 is involved in control of translational fidelity.</text>
</comment>
<evidence type="ECO:0000256" key="6">
    <source>
        <dbReference type="ARBA" id="ARBA00023274"/>
    </source>
</evidence>
<dbReference type="PROSITE" id="PS00585">
    <property type="entry name" value="RIBOSOMAL_S5"/>
    <property type="match status" value="1"/>
</dbReference>
<dbReference type="InterPro" id="IPR000851">
    <property type="entry name" value="Ribosomal_uS5"/>
</dbReference>
<organism evidence="11 12">
    <name type="scientific">Candidatus Lambdaproteobacteria bacterium RIFOXYD2_FULL_50_16</name>
    <dbReference type="NCBI Taxonomy" id="1817772"/>
    <lineage>
        <taxon>Bacteria</taxon>
        <taxon>Pseudomonadati</taxon>
        <taxon>Pseudomonadota</taxon>
        <taxon>Candidatus Lambdaproteobacteria</taxon>
    </lineage>
</organism>
<dbReference type="Pfam" id="PF00333">
    <property type="entry name" value="Ribosomal_S5"/>
    <property type="match status" value="1"/>
</dbReference>
<keyword evidence="4 8" id="KW-0694">RNA-binding</keyword>
<evidence type="ECO:0000256" key="3">
    <source>
        <dbReference type="ARBA" id="ARBA00022730"/>
    </source>
</evidence>
<evidence type="ECO:0000256" key="7">
    <source>
        <dbReference type="ARBA" id="ARBA00035255"/>
    </source>
</evidence>
<comment type="function">
    <text evidence="8">With S4 and S12 plays an important role in translational accuracy.</text>
</comment>
<dbReference type="GO" id="GO:0042254">
    <property type="term" value="P:ribosome biogenesis"/>
    <property type="evidence" value="ECO:0007669"/>
    <property type="project" value="UniProtKB-ARBA"/>
</dbReference>
<comment type="caution">
    <text evidence="11">The sequence shown here is derived from an EMBL/GenBank/DDBJ whole genome shotgun (WGS) entry which is preliminary data.</text>
</comment>
<dbReference type="SUPFAM" id="SSF54768">
    <property type="entry name" value="dsRNA-binding domain-like"/>
    <property type="match status" value="1"/>
</dbReference>
<dbReference type="InterPro" id="IPR005712">
    <property type="entry name" value="Ribosomal_uS5_bac-type"/>
</dbReference>
<evidence type="ECO:0000313" key="12">
    <source>
        <dbReference type="Proteomes" id="UP000178449"/>
    </source>
</evidence>
<gene>
    <name evidence="8" type="primary">rpsE</name>
    <name evidence="11" type="ORF">A2527_11200</name>
</gene>
<evidence type="ECO:0000256" key="2">
    <source>
        <dbReference type="ARBA" id="ARBA00008945"/>
    </source>
</evidence>
<comment type="subunit">
    <text evidence="8">Part of the 30S ribosomal subunit. Contacts proteins S4 and S8.</text>
</comment>
<dbReference type="InterPro" id="IPR020568">
    <property type="entry name" value="Ribosomal_Su5_D2-typ_SF"/>
</dbReference>
<proteinExistence type="inferred from homology"/>
<protein>
    <recommendedName>
        <fullName evidence="7 8">Small ribosomal subunit protein uS5</fullName>
    </recommendedName>
</protein>
<dbReference type="FunFam" id="3.30.230.10:FF:000002">
    <property type="entry name" value="30S ribosomal protein S5"/>
    <property type="match status" value="1"/>
</dbReference>
<evidence type="ECO:0000256" key="5">
    <source>
        <dbReference type="ARBA" id="ARBA00022980"/>
    </source>
</evidence>
<comment type="function">
    <text evidence="1 8">Located at the back of the 30S subunit body where it stabilizes the conformation of the head with respect to the body.</text>
</comment>
<dbReference type="GO" id="GO:0019843">
    <property type="term" value="F:rRNA binding"/>
    <property type="evidence" value="ECO:0007669"/>
    <property type="project" value="UniProtKB-UniRule"/>
</dbReference>
<dbReference type="PROSITE" id="PS50881">
    <property type="entry name" value="S5_DSRBD"/>
    <property type="match status" value="1"/>
</dbReference>
<dbReference type="InterPro" id="IPR018192">
    <property type="entry name" value="Ribosomal_uS5_N_CS"/>
</dbReference>
<dbReference type="NCBIfam" id="TIGR01021">
    <property type="entry name" value="rpsE_bact"/>
    <property type="match status" value="1"/>
</dbReference>
<dbReference type="EMBL" id="MFNE01000046">
    <property type="protein sequence ID" value="OGG93682.1"/>
    <property type="molecule type" value="Genomic_DNA"/>
</dbReference>